<sequence>MKPRDGRKSILRQSSFLAGTKAKKQVFHAAFDTSEHDFGQIIVQVRDVP</sequence>
<evidence type="ECO:0000313" key="2">
    <source>
        <dbReference type="Proteomes" id="UP000484858"/>
    </source>
</evidence>
<name>A0A829X3J4_GLUOY</name>
<reference evidence="1 2" key="1">
    <citation type="submission" date="2013-04" db="EMBL/GenBank/DDBJ databases">
        <title>Gluconobacter oxydans NBRC 3293 whole genome sequence.</title>
        <authorList>
            <person name="Matsutani M."/>
            <person name="Yakushi T."/>
            <person name="Matsushita K."/>
        </authorList>
    </citation>
    <scope>NUCLEOTIDE SEQUENCE [LARGE SCALE GENOMIC DNA]</scope>
    <source>
        <strain evidence="1 2">NBRC 3293</strain>
    </source>
</reference>
<dbReference type="EMBL" id="BARJ01000010">
    <property type="protein sequence ID" value="GEM17562.1"/>
    <property type="molecule type" value="Genomic_DNA"/>
</dbReference>
<comment type="caution">
    <text evidence="1">The sequence shown here is derived from an EMBL/GenBank/DDBJ whole genome shotgun (WGS) entry which is preliminary data.</text>
</comment>
<gene>
    <name evidence="1" type="ORF">NBRC3293_2059</name>
</gene>
<dbReference type="Proteomes" id="UP000484858">
    <property type="component" value="Unassembled WGS sequence"/>
</dbReference>
<dbReference type="AlphaFoldDB" id="A0A829X3J4"/>
<proteinExistence type="predicted"/>
<organism evidence="1 2">
    <name type="scientific">Gluconobacter oxydans NBRC 3293</name>
    <dbReference type="NCBI Taxonomy" id="1315969"/>
    <lineage>
        <taxon>Bacteria</taxon>
        <taxon>Pseudomonadati</taxon>
        <taxon>Pseudomonadota</taxon>
        <taxon>Alphaproteobacteria</taxon>
        <taxon>Acetobacterales</taxon>
        <taxon>Acetobacteraceae</taxon>
        <taxon>Gluconobacter</taxon>
    </lineage>
</organism>
<accession>A0A829X3J4</accession>
<protein>
    <submittedName>
        <fullName evidence="1">Uncharacterized protein</fullName>
    </submittedName>
</protein>
<evidence type="ECO:0000313" key="1">
    <source>
        <dbReference type="EMBL" id="GEM17562.1"/>
    </source>
</evidence>